<keyword evidence="5 6" id="KW-0949">S-adenosyl-L-methionine</keyword>
<dbReference type="PANTHER" id="PTHR46111:SF1">
    <property type="entry name" value="RIBOSOMAL RNA SMALL SUBUNIT METHYLTRANSFERASE I"/>
    <property type="match status" value="1"/>
</dbReference>
<sequence>MVATPIGNLADISERAIETLQGVEAILCEDTRVTAKLLLSRNISTPTRTLHDHNEQDRTPFLVEKLSAGARYAVVSDAGTPLVSDPGYRLVRAAIAAGIHVTAIPGPNAVITALTLSGLPPLPFMFLGFPAPRSEARKTGFATLRAAEQAGVRSTLICYEGPHRLVETLEDLITVFGPDREAAVGRELTKRFEEMVRGTLAEVLAHFQTTAPRGEITLLIGPSAEDDSGADDLDTHLREALESHSVKDAASLVAGIIKLPKRTVYARALELSKEMKS</sequence>
<evidence type="ECO:0000256" key="4">
    <source>
        <dbReference type="ARBA" id="ARBA00022679"/>
    </source>
</evidence>
<dbReference type="GO" id="GO:0032259">
    <property type="term" value="P:methylation"/>
    <property type="evidence" value="ECO:0007669"/>
    <property type="project" value="UniProtKB-KW"/>
</dbReference>
<dbReference type="RefSeq" id="WP_007282286.1">
    <property type="nucleotide sequence ID" value="NZ_BASM01000028.1"/>
</dbReference>
<accession>A0ABQ0IYT7</accession>
<keyword evidence="2 6" id="KW-0698">rRNA processing</keyword>
<dbReference type="GO" id="GO:0008168">
    <property type="term" value="F:methyltransferase activity"/>
    <property type="evidence" value="ECO:0007669"/>
    <property type="project" value="UniProtKB-KW"/>
</dbReference>
<comment type="similarity">
    <text evidence="6">Belongs to the methyltransferase superfamily. RsmI family.</text>
</comment>
<comment type="subcellular location">
    <subcellularLocation>
        <location evidence="6">Cytoplasm</location>
    </subcellularLocation>
</comment>
<evidence type="ECO:0000313" key="10">
    <source>
        <dbReference type="Proteomes" id="UP000018209"/>
    </source>
</evidence>
<keyword evidence="1 6" id="KW-0963">Cytoplasm</keyword>
<dbReference type="InterPro" id="IPR014777">
    <property type="entry name" value="4pyrrole_Mease_sub1"/>
</dbReference>
<dbReference type="Gene3D" id="3.40.1010.10">
    <property type="entry name" value="Cobalt-precorrin-4 Transmethylase, Domain 1"/>
    <property type="match status" value="1"/>
</dbReference>
<reference evidence="9 10" key="1">
    <citation type="submission" date="2013-08" db="EMBL/GenBank/DDBJ databases">
        <title>Gluconobacter thailandicus NBRC 3257 whole genome sequence.</title>
        <authorList>
            <person name="Matsutani M."/>
            <person name="Yakushi T."/>
            <person name="Matsushita K."/>
        </authorList>
    </citation>
    <scope>NUCLEOTIDE SEQUENCE [LARGE SCALE GENOMIC DNA]</scope>
    <source>
        <strain evidence="9 10">NBRC 3257</strain>
    </source>
</reference>
<dbReference type="PIRSF" id="PIRSF005917">
    <property type="entry name" value="MTase_YraL"/>
    <property type="match status" value="1"/>
</dbReference>
<comment type="caution">
    <text evidence="9">The sequence shown here is derived from an EMBL/GenBank/DDBJ whole genome shotgun (WGS) entry which is preliminary data.</text>
</comment>
<dbReference type="CDD" id="cd11648">
    <property type="entry name" value="RsmI"/>
    <property type="match status" value="1"/>
</dbReference>
<dbReference type="InterPro" id="IPR018063">
    <property type="entry name" value="SAM_MeTrfase_RsmI_CS"/>
</dbReference>
<dbReference type="EMBL" id="BASM01000028">
    <property type="protein sequence ID" value="GAD27371.1"/>
    <property type="molecule type" value="Genomic_DNA"/>
</dbReference>
<keyword evidence="4 6" id="KW-0808">Transferase</keyword>
<dbReference type="InterPro" id="IPR053910">
    <property type="entry name" value="RsmI_HTH"/>
</dbReference>
<comment type="function">
    <text evidence="6">Catalyzes the 2'-O-methylation of the ribose of cytidine 1402 (C1402) in 16S rRNA.</text>
</comment>
<gene>
    <name evidence="6" type="primary">rsmI</name>
    <name evidence="9" type="ORF">NBRC3257_2370</name>
</gene>
<dbReference type="PROSITE" id="PS01296">
    <property type="entry name" value="RSMI"/>
    <property type="match status" value="1"/>
</dbReference>
<evidence type="ECO:0000256" key="2">
    <source>
        <dbReference type="ARBA" id="ARBA00022552"/>
    </source>
</evidence>
<keyword evidence="10" id="KW-1185">Reference proteome</keyword>
<protein>
    <recommendedName>
        <fullName evidence="6">Ribosomal RNA small subunit methyltransferase I</fullName>
        <ecNumber evidence="6">2.1.1.198</ecNumber>
    </recommendedName>
    <alternativeName>
        <fullName evidence="6">16S rRNA 2'-O-ribose C1402 methyltransferase</fullName>
    </alternativeName>
    <alternativeName>
        <fullName evidence="6">rRNA (cytidine-2'-O-)-methyltransferase RsmI</fullName>
    </alternativeName>
</protein>
<evidence type="ECO:0000256" key="6">
    <source>
        <dbReference type="HAMAP-Rule" id="MF_01877"/>
    </source>
</evidence>
<dbReference type="InterPro" id="IPR014776">
    <property type="entry name" value="4pyrrole_Mease_sub2"/>
</dbReference>
<evidence type="ECO:0000259" key="7">
    <source>
        <dbReference type="Pfam" id="PF00590"/>
    </source>
</evidence>
<evidence type="ECO:0000259" key="8">
    <source>
        <dbReference type="Pfam" id="PF23016"/>
    </source>
</evidence>
<dbReference type="SUPFAM" id="SSF53790">
    <property type="entry name" value="Tetrapyrrole methylase"/>
    <property type="match status" value="1"/>
</dbReference>
<dbReference type="InterPro" id="IPR000878">
    <property type="entry name" value="4pyrrol_Mease"/>
</dbReference>
<dbReference type="PANTHER" id="PTHR46111">
    <property type="entry name" value="RIBOSOMAL RNA SMALL SUBUNIT METHYLTRANSFERASE I"/>
    <property type="match status" value="1"/>
</dbReference>
<evidence type="ECO:0000256" key="3">
    <source>
        <dbReference type="ARBA" id="ARBA00022603"/>
    </source>
</evidence>
<dbReference type="NCBIfam" id="TIGR00096">
    <property type="entry name" value="16S rRNA (cytidine(1402)-2'-O)-methyltransferase"/>
    <property type="match status" value="1"/>
</dbReference>
<keyword evidence="3 6" id="KW-0489">Methyltransferase</keyword>
<proteinExistence type="inferred from homology"/>
<dbReference type="EC" id="2.1.1.198" evidence="6"/>
<dbReference type="Pfam" id="PF23016">
    <property type="entry name" value="RsmI_C"/>
    <property type="match status" value="1"/>
</dbReference>
<organism evidence="9 10">
    <name type="scientific">Gluconobacter thailandicus NBRC 3257</name>
    <dbReference type="NCBI Taxonomy" id="1381097"/>
    <lineage>
        <taxon>Bacteria</taxon>
        <taxon>Pseudomonadati</taxon>
        <taxon>Pseudomonadota</taxon>
        <taxon>Alphaproteobacteria</taxon>
        <taxon>Acetobacterales</taxon>
        <taxon>Acetobacteraceae</taxon>
        <taxon>Gluconobacter</taxon>
    </lineage>
</organism>
<dbReference type="Proteomes" id="UP000018209">
    <property type="component" value="Unassembled WGS sequence"/>
</dbReference>
<dbReference type="HAMAP" id="MF_01877">
    <property type="entry name" value="16SrRNA_methyltr_I"/>
    <property type="match status" value="1"/>
</dbReference>
<dbReference type="Pfam" id="PF00590">
    <property type="entry name" value="TP_methylase"/>
    <property type="match status" value="1"/>
</dbReference>
<dbReference type="Gene3D" id="3.30.950.10">
    <property type="entry name" value="Methyltransferase, Cobalt-precorrin-4 Transmethylase, Domain 2"/>
    <property type="match status" value="1"/>
</dbReference>
<evidence type="ECO:0000256" key="1">
    <source>
        <dbReference type="ARBA" id="ARBA00022490"/>
    </source>
</evidence>
<name>A0ABQ0IYT7_GLUTH</name>
<evidence type="ECO:0000313" key="9">
    <source>
        <dbReference type="EMBL" id="GAD27371.1"/>
    </source>
</evidence>
<dbReference type="InterPro" id="IPR035996">
    <property type="entry name" value="4pyrrol_Methylase_sf"/>
</dbReference>
<feature type="domain" description="Tetrapyrrole methylase" evidence="7">
    <location>
        <begin position="2"/>
        <end position="203"/>
    </location>
</feature>
<comment type="catalytic activity">
    <reaction evidence="6">
        <text>cytidine(1402) in 16S rRNA + S-adenosyl-L-methionine = 2'-O-methylcytidine(1402) in 16S rRNA + S-adenosyl-L-homocysteine + H(+)</text>
        <dbReference type="Rhea" id="RHEA:42924"/>
        <dbReference type="Rhea" id="RHEA-COMP:10285"/>
        <dbReference type="Rhea" id="RHEA-COMP:10286"/>
        <dbReference type="ChEBI" id="CHEBI:15378"/>
        <dbReference type="ChEBI" id="CHEBI:57856"/>
        <dbReference type="ChEBI" id="CHEBI:59789"/>
        <dbReference type="ChEBI" id="CHEBI:74495"/>
        <dbReference type="ChEBI" id="CHEBI:82748"/>
        <dbReference type="EC" id="2.1.1.198"/>
    </reaction>
</comment>
<evidence type="ECO:0000256" key="5">
    <source>
        <dbReference type="ARBA" id="ARBA00022691"/>
    </source>
</evidence>
<feature type="domain" description="RsmI HTH" evidence="8">
    <location>
        <begin position="229"/>
        <end position="271"/>
    </location>
</feature>
<dbReference type="InterPro" id="IPR008189">
    <property type="entry name" value="rRNA_ssu_MeTfrase_I"/>
</dbReference>